<evidence type="ECO:0000256" key="5">
    <source>
        <dbReference type="ARBA" id="ARBA00022801"/>
    </source>
</evidence>
<keyword evidence="11" id="KW-0408">Iron</keyword>
<dbReference type="InterPro" id="IPR053715">
    <property type="entry name" value="GH4_Enzyme_sf"/>
</dbReference>
<feature type="site" description="Increases basicity of active site Tyr" evidence="12">
    <location>
        <position position="131"/>
    </location>
</feature>
<evidence type="ECO:0000313" key="16">
    <source>
        <dbReference type="Proteomes" id="UP000005396"/>
    </source>
</evidence>
<evidence type="ECO:0000313" key="15">
    <source>
        <dbReference type="EMBL" id="EDP14982.1"/>
    </source>
</evidence>
<dbReference type="InterPro" id="IPR022616">
    <property type="entry name" value="Glyco_hydro_4_C"/>
</dbReference>
<dbReference type="InterPro" id="IPR001088">
    <property type="entry name" value="Glyco_hydro_4"/>
</dbReference>
<dbReference type="GO" id="GO:0004553">
    <property type="term" value="F:hydrolase activity, hydrolyzing O-glycosyl compounds"/>
    <property type="evidence" value="ECO:0007669"/>
    <property type="project" value="InterPro"/>
</dbReference>
<dbReference type="GO" id="GO:0005975">
    <property type="term" value="P:carbohydrate metabolic process"/>
    <property type="evidence" value="ECO:0007669"/>
    <property type="project" value="InterPro"/>
</dbReference>
<dbReference type="GO" id="GO:0016616">
    <property type="term" value="F:oxidoreductase activity, acting on the CH-OH group of donors, NAD or NADP as acceptor"/>
    <property type="evidence" value="ECO:0007669"/>
    <property type="project" value="InterPro"/>
</dbReference>
<dbReference type="eggNOG" id="COG1486">
    <property type="taxonomic scope" value="Bacteria"/>
</dbReference>
<evidence type="ECO:0000256" key="11">
    <source>
        <dbReference type="PIRSR" id="PIRSR601088-3"/>
    </source>
</evidence>
<dbReference type="PANTHER" id="PTHR32092">
    <property type="entry name" value="6-PHOSPHO-BETA-GLUCOSIDASE-RELATED"/>
    <property type="match status" value="1"/>
</dbReference>
<evidence type="ECO:0000256" key="10">
    <source>
        <dbReference type="PIRSR" id="PIRSR601088-2"/>
    </source>
</evidence>
<evidence type="ECO:0000259" key="14">
    <source>
        <dbReference type="Pfam" id="PF11975"/>
    </source>
</evidence>
<sequence length="478" mass="54454">MRIKIDRWRKSRMRYAKDKVSDIKIAYIGGGSRGWAWTFMTDLALEEQLSGTINLYDIDFKAAKNNEIIGNLISKREDTLGKWNYRTSTSLEDALTDCDFVVISILPGTFDEMESDVHLPERLGIYQSVGDTAGPGGIIRGLRTIPMFAEIAEAIKAYSPEAWVINYTNPMSLCVKTLYHVFPEIKAFGCCHEVFGTQKVLKGICEACCDEKNIDWHDICVNVLGINHFTWFSSASYKGIDLFPVYDAYIAEHFEDGYHDPDRNWMNSSFNCAHRVKFDLFKRYGLIAAAGDRHLAEFMPGNEYLNDPDTVKKWKFGLTTVNWRKEDLKRRLERSRRLADNEEAVELKPTGEEGILLIKALCGLGRLVSNVNIPNTYGQIPNLSRNAVVETNAVFERDAIRPMIAGDIPESIKELILPHLDNHEYTLQAALKYDEDLVVKAFLNDPLVKGKRCTEEDVKMLAHDMIQNTLKYLPDGWK</sequence>
<evidence type="ECO:0000256" key="9">
    <source>
        <dbReference type="ARBA" id="ARBA00023295"/>
    </source>
</evidence>
<evidence type="ECO:0000256" key="4">
    <source>
        <dbReference type="ARBA" id="ARBA00022723"/>
    </source>
</evidence>
<comment type="cofactor">
    <cofactor evidence="13">
        <name>NAD(+)</name>
        <dbReference type="ChEBI" id="CHEBI:57540"/>
    </cofactor>
    <text evidence="13">Binds 1 NAD(+) per subunit.</text>
</comment>
<accession>A8RWR6</accession>
<name>A8RWR6_ENTBW</name>
<dbReference type="InterPro" id="IPR015955">
    <property type="entry name" value="Lactate_DH/Glyco_Ohase_4_C"/>
</dbReference>
<evidence type="ECO:0000256" key="7">
    <source>
        <dbReference type="ARBA" id="ARBA00023211"/>
    </source>
</evidence>
<dbReference type="PaxDb" id="411902-CLOBOL_04674"/>
<evidence type="ECO:0000256" key="3">
    <source>
        <dbReference type="ARBA" id="ARBA00011881"/>
    </source>
</evidence>
<proteinExistence type="inferred from homology"/>
<dbReference type="Pfam" id="PF11975">
    <property type="entry name" value="Glyco_hydro_4C"/>
    <property type="match status" value="1"/>
</dbReference>
<evidence type="ECO:0000256" key="8">
    <source>
        <dbReference type="ARBA" id="ARBA00023277"/>
    </source>
</evidence>
<organism evidence="15 16">
    <name type="scientific">Enterocloster bolteae (strain ATCC BAA-613 / DSM 15670 / CCUG 46953 / JCM 12243 / WAL 16351)</name>
    <name type="common">Clostridium bolteae</name>
    <dbReference type="NCBI Taxonomy" id="411902"/>
    <lineage>
        <taxon>Bacteria</taxon>
        <taxon>Bacillati</taxon>
        <taxon>Bacillota</taxon>
        <taxon>Clostridia</taxon>
        <taxon>Lachnospirales</taxon>
        <taxon>Lachnospiraceae</taxon>
        <taxon>Enterocloster</taxon>
    </lineage>
</organism>
<feature type="binding site" evidence="10">
    <location>
        <position position="169"/>
    </location>
    <ligand>
        <name>substrate</name>
    </ligand>
</feature>
<dbReference type="CAZy" id="GH4">
    <property type="family name" value="Glycoside Hydrolase Family 4"/>
</dbReference>
<keyword evidence="9 13" id="KW-0326">Glycosidase</keyword>
<keyword evidence="11" id="KW-0170">Cobalt</keyword>
<dbReference type="PANTHER" id="PTHR32092:SF2">
    <property type="entry name" value="ALPHA-GALACTURONIDASE"/>
    <property type="match status" value="1"/>
</dbReference>
<protein>
    <recommendedName>
        <fullName evidence="14">Glycosyl hydrolase family 4 C-terminal domain-containing protein</fullName>
    </recommendedName>
</protein>
<dbReference type="PRINTS" id="PR00732">
    <property type="entry name" value="GLHYDRLASE4"/>
</dbReference>
<keyword evidence="5 13" id="KW-0378">Hydrolase</keyword>
<evidence type="ECO:0000256" key="12">
    <source>
        <dbReference type="PIRSR" id="PIRSR601088-4"/>
    </source>
</evidence>
<dbReference type="Pfam" id="PF02056">
    <property type="entry name" value="Glyco_hydro_4"/>
    <property type="match status" value="1"/>
</dbReference>
<comment type="cofactor">
    <cofactor evidence="1">
        <name>Mn(2+)</name>
        <dbReference type="ChEBI" id="CHEBI:29035"/>
    </cofactor>
</comment>
<comment type="similarity">
    <text evidence="2 13">Belongs to the glycosyl hydrolase 4 family.</text>
</comment>
<reference evidence="15 16" key="2">
    <citation type="submission" date="2007-09" db="EMBL/GenBank/DDBJ databases">
        <title>Draft genome sequence of Clostridium bolteae (ATCC BAA-613).</title>
        <authorList>
            <person name="Sudarsanam P."/>
            <person name="Ley R."/>
            <person name="Guruge J."/>
            <person name="Turnbaugh P.J."/>
            <person name="Mahowald M."/>
            <person name="Liep D."/>
            <person name="Gordon J."/>
        </authorList>
    </citation>
    <scope>NUCLEOTIDE SEQUENCE [LARGE SCALE GENOMIC DNA]</scope>
    <source>
        <strain evidence="16">ATCC BAA-613 / DSM 15670 / CCUG 46953 / JCM 12243 / WAL 16351</strain>
    </source>
</reference>
<evidence type="ECO:0000256" key="2">
    <source>
        <dbReference type="ARBA" id="ARBA00010141"/>
    </source>
</evidence>
<keyword evidence="7 11" id="KW-0464">Manganese</keyword>
<dbReference type="AlphaFoldDB" id="A8RWR6"/>
<evidence type="ECO:0000256" key="6">
    <source>
        <dbReference type="ARBA" id="ARBA00023027"/>
    </source>
</evidence>
<keyword evidence="11" id="KW-0533">Nickel</keyword>
<comment type="caution">
    <text evidence="15">The sequence shown here is derived from an EMBL/GenBank/DDBJ whole genome shotgun (WGS) entry which is preliminary data.</text>
</comment>
<dbReference type="EMBL" id="ABCC02000037">
    <property type="protein sequence ID" value="EDP14982.1"/>
    <property type="molecule type" value="Genomic_DNA"/>
</dbReference>
<evidence type="ECO:0000256" key="1">
    <source>
        <dbReference type="ARBA" id="ARBA00001936"/>
    </source>
</evidence>
<dbReference type="Proteomes" id="UP000005396">
    <property type="component" value="Unassembled WGS sequence"/>
</dbReference>
<feature type="binding site" evidence="11">
    <location>
        <position position="191"/>
    </location>
    <ligand>
        <name>Mn(2+)</name>
        <dbReference type="ChEBI" id="CHEBI:29035"/>
    </ligand>
</feature>
<keyword evidence="4 11" id="KW-0479">Metal-binding</keyword>
<keyword evidence="6 13" id="KW-0520">NAD</keyword>
<gene>
    <name evidence="15" type="ORF">CLOBOL_04674</name>
</gene>
<comment type="subunit">
    <text evidence="3">Homotetramer.</text>
</comment>
<reference evidence="15 16" key="1">
    <citation type="submission" date="2007-08" db="EMBL/GenBank/DDBJ databases">
        <authorList>
            <person name="Fulton L."/>
            <person name="Clifton S."/>
            <person name="Fulton B."/>
            <person name="Xu J."/>
            <person name="Minx P."/>
            <person name="Pepin K.H."/>
            <person name="Johnson M."/>
            <person name="Thiruvilangam P."/>
            <person name="Bhonagiri V."/>
            <person name="Nash W.E."/>
            <person name="Mardis E.R."/>
            <person name="Wilson R.K."/>
        </authorList>
    </citation>
    <scope>NUCLEOTIDE SEQUENCE [LARGE SCALE GENOMIC DNA]</scope>
    <source>
        <strain evidence="16">ATCC BAA-613 / DSM 15670 / CCUG 46953 / JCM 12243 / WAL 16351</strain>
    </source>
</reference>
<evidence type="ECO:0000256" key="13">
    <source>
        <dbReference type="RuleBase" id="RU361152"/>
    </source>
</evidence>
<dbReference type="Gene3D" id="3.90.1820.10">
    <property type="entry name" value="AglA-like glucosidase"/>
    <property type="match status" value="1"/>
</dbReference>
<feature type="binding site" evidence="11">
    <location>
        <position position="228"/>
    </location>
    <ligand>
        <name>Mn(2+)</name>
        <dbReference type="ChEBI" id="CHEBI:29035"/>
    </ligand>
</feature>
<dbReference type="SUPFAM" id="SSF56327">
    <property type="entry name" value="LDH C-terminal domain-like"/>
    <property type="match status" value="1"/>
</dbReference>
<feature type="domain" description="Glycosyl hydrolase family 4 C-terminal" evidence="14">
    <location>
        <begin position="223"/>
        <end position="448"/>
    </location>
</feature>
<dbReference type="InterPro" id="IPR036291">
    <property type="entry name" value="NAD(P)-bd_dom_sf"/>
</dbReference>
<dbReference type="GO" id="GO:0046872">
    <property type="term" value="F:metal ion binding"/>
    <property type="evidence" value="ECO:0007669"/>
    <property type="project" value="UniProtKB-KW"/>
</dbReference>
<dbReference type="HOGENOM" id="CLU_045951_1_1_9"/>
<keyword evidence="8" id="KW-0119">Carbohydrate metabolism</keyword>
<dbReference type="SUPFAM" id="SSF51735">
    <property type="entry name" value="NAD(P)-binding Rossmann-fold domains"/>
    <property type="match status" value="1"/>
</dbReference>